<dbReference type="AlphaFoldDB" id="A0A0S3SRQ4"/>
<evidence type="ECO:0000313" key="2">
    <source>
        <dbReference type="Proteomes" id="UP000291084"/>
    </source>
</evidence>
<sequence>MSYCPLDTAHLIKLYESMARAISVWVQTIQCTHPASFLLASPSSTSVIDGAWRFGRRVYRPFWLSDYGGDVSLALDFDDDGFETRGWRRRRKTHGALVIAKPDGATKVDGRT</sequence>
<accession>A0A0S3SRQ4</accession>
<name>A0A0S3SRQ4_PHAAN</name>
<dbReference type="Proteomes" id="UP000291084">
    <property type="component" value="Chromosome 8"/>
</dbReference>
<keyword evidence="2" id="KW-1185">Reference proteome</keyword>
<proteinExistence type="predicted"/>
<protein>
    <submittedName>
        <fullName evidence="1">Uncharacterized protein</fullName>
    </submittedName>
</protein>
<organism evidence="1 2">
    <name type="scientific">Vigna angularis var. angularis</name>
    <dbReference type="NCBI Taxonomy" id="157739"/>
    <lineage>
        <taxon>Eukaryota</taxon>
        <taxon>Viridiplantae</taxon>
        <taxon>Streptophyta</taxon>
        <taxon>Embryophyta</taxon>
        <taxon>Tracheophyta</taxon>
        <taxon>Spermatophyta</taxon>
        <taxon>Magnoliopsida</taxon>
        <taxon>eudicotyledons</taxon>
        <taxon>Gunneridae</taxon>
        <taxon>Pentapetalae</taxon>
        <taxon>rosids</taxon>
        <taxon>fabids</taxon>
        <taxon>Fabales</taxon>
        <taxon>Fabaceae</taxon>
        <taxon>Papilionoideae</taxon>
        <taxon>50 kb inversion clade</taxon>
        <taxon>NPAAA clade</taxon>
        <taxon>indigoferoid/millettioid clade</taxon>
        <taxon>Phaseoleae</taxon>
        <taxon>Vigna</taxon>
    </lineage>
</organism>
<reference evidence="1 2" key="1">
    <citation type="journal article" date="2015" name="Sci. Rep.">
        <title>The power of single molecule real-time sequencing technology in the de novo assembly of a eukaryotic genome.</title>
        <authorList>
            <person name="Sakai H."/>
            <person name="Naito K."/>
            <person name="Ogiso-Tanaka E."/>
            <person name="Takahashi Y."/>
            <person name="Iseki K."/>
            <person name="Muto C."/>
            <person name="Satou K."/>
            <person name="Teruya K."/>
            <person name="Shiroma A."/>
            <person name="Shimoji M."/>
            <person name="Hirano T."/>
            <person name="Itoh T."/>
            <person name="Kaga A."/>
            <person name="Tomooka N."/>
        </authorList>
    </citation>
    <scope>NUCLEOTIDE SEQUENCE [LARGE SCALE GENOMIC DNA]</scope>
    <source>
        <strain evidence="2">cv. Shumari</strain>
    </source>
</reference>
<evidence type="ECO:0000313" key="1">
    <source>
        <dbReference type="EMBL" id="BAT95508.1"/>
    </source>
</evidence>
<dbReference type="EMBL" id="AP015041">
    <property type="protein sequence ID" value="BAT95508.1"/>
    <property type="molecule type" value="Genomic_DNA"/>
</dbReference>
<gene>
    <name evidence="1" type="primary">Vigan.08G225200</name>
    <name evidence="1" type="ORF">VIGAN_08225200</name>
</gene>